<name>A0A8K0NN19_9TREE</name>
<dbReference type="PROSITE" id="PS00107">
    <property type="entry name" value="PROTEIN_KINASE_ATP"/>
    <property type="match status" value="1"/>
</dbReference>
<reference evidence="10" key="1">
    <citation type="submission" date="2020-04" db="EMBL/GenBank/DDBJ databases">
        <title>Analysis of mating type loci in Filobasidium floriforme.</title>
        <authorList>
            <person name="Nowrousian M."/>
        </authorList>
    </citation>
    <scope>NUCLEOTIDE SEQUENCE</scope>
    <source>
        <strain evidence="10">CBS 6242</strain>
    </source>
</reference>
<evidence type="ECO:0000256" key="8">
    <source>
        <dbReference type="SAM" id="MobiDB-lite"/>
    </source>
</evidence>
<feature type="region of interest" description="Disordered" evidence="8">
    <location>
        <begin position="70"/>
        <end position="94"/>
    </location>
</feature>
<keyword evidence="7" id="KW-0723">Serine/threonine-protein kinase</keyword>
<feature type="compositionally biased region" description="Polar residues" evidence="8">
    <location>
        <begin position="71"/>
        <end position="81"/>
    </location>
</feature>
<comment type="similarity">
    <text evidence="1">Belongs to the protein kinase superfamily. STE Ser/Thr protein kinase family. MAP kinase kinase kinase subfamily.</text>
</comment>
<evidence type="ECO:0000256" key="6">
    <source>
        <dbReference type="PROSITE-ProRule" id="PRU10141"/>
    </source>
</evidence>
<dbReference type="SUPFAM" id="SSF56112">
    <property type="entry name" value="Protein kinase-like (PK-like)"/>
    <property type="match status" value="1"/>
</dbReference>
<evidence type="ECO:0000256" key="1">
    <source>
        <dbReference type="ARBA" id="ARBA00006529"/>
    </source>
</evidence>
<dbReference type="PROSITE" id="PS00108">
    <property type="entry name" value="PROTEIN_KINASE_ST"/>
    <property type="match status" value="1"/>
</dbReference>
<protein>
    <recommendedName>
        <fullName evidence="9">Protein kinase domain-containing protein</fullName>
    </recommendedName>
</protein>
<evidence type="ECO:0000256" key="7">
    <source>
        <dbReference type="RuleBase" id="RU000304"/>
    </source>
</evidence>
<evidence type="ECO:0000256" key="3">
    <source>
        <dbReference type="ARBA" id="ARBA00022741"/>
    </source>
</evidence>
<keyword evidence="5 6" id="KW-0067">ATP-binding</keyword>
<accession>A0A8K0NN19</accession>
<dbReference type="GO" id="GO:0000196">
    <property type="term" value="P:cell integrity MAPK cascade"/>
    <property type="evidence" value="ECO:0007669"/>
    <property type="project" value="UniProtKB-ARBA"/>
</dbReference>
<keyword evidence="4" id="KW-0418">Kinase</keyword>
<dbReference type="PROSITE" id="PS50011">
    <property type="entry name" value="PROTEIN_KINASE_DOM"/>
    <property type="match status" value="1"/>
</dbReference>
<evidence type="ECO:0000256" key="4">
    <source>
        <dbReference type="ARBA" id="ARBA00022777"/>
    </source>
</evidence>
<evidence type="ECO:0000256" key="2">
    <source>
        <dbReference type="ARBA" id="ARBA00022679"/>
    </source>
</evidence>
<dbReference type="GO" id="GO:0005524">
    <property type="term" value="F:ATP binding"/>
    <property type="evidence" value="ECO:0007669"/>
    <property type="project" value="UniProtKB-UniRule"/>
</dbReference>
<evidence type="ECO:0000259" key="9">
    <source>
        <dbReference type="PROSITE" id="PS50011"/>
    </source>
</evidence>
<evidence type="ECO:0000256" key="5">
    <source>
        <dbReference type="ARBA" id="ARBA00022840"/>
    </source>
</evidence>
<feature type="domain" description="Protein kinase" evidence="9">
    <location>
        <begin position="171"/>
        <end position="440"/>
    </location>
</feature>
<organism evidence="10 11">
    <name type="scientific">Filobasidium floriforme</name>
    <dbReference type="NCBI Taxonomy" id="5210"/>
    <lineage>
        <taxon>Eukaryota</taxon>
        <taxon>Fungi</taxon>
        <taxon>Dikarya</taxon>
        <taxon>Basidiomycota</taxon>
        <taxon>Agaricomycotina</taxon>
        <taxon>Tremellomycetes</taxon>
        <taxon>Filobasidiales</taxon>
        <taxon>Filobasidiaceae</taxon>
        <taxon>Filobasidium</taxon>
    </lineage>
</organism>
<sequence length="472" mass="52433">MPTAATIESDNAQDGAGANLRRAKSFAKTKDQWNFRPPAEDVYDRLEEFFPKIDLDKPVVQAPTLEGLPETAQQPTETIQTPVPKPQRQPGFNKADARKSIRFVAEGRKKHLSKIAPAVKQQGSSLERKRSSSMWGHKVVEVTPAGIEQGKLPPAPIEETVSDDGPVTMTWVKGDLIGKGTYGRVYLALNATTGDMIAVKQVEMPRTDTEREDARQTGMIEALKSEIALLKDLDHPQVVAYLGWEESPEFLSIFLEYVPGGSVASVYRRHKKFEEQVIKSFTMQILDGLAYLHSLNILHRDLKADNILVDHNGTCKISDFGISKRTNDAYDSIISTNLKGSVFWMAPEVVHSVKGQGYSAKVDIWSLGCVVLEMWAGRRPWGDMEALAAMFQLANTRAAPPVPDDVTLSPVADDFLNKKCFAPSPRDRPVAEELLRHPFITDRDPNWTFMDSKIGRAVAAGTKRRRVEPSQG</sequence>
<evidence type="ECO:0000313" key="10">
    <source>
        <dbReference type="EMBL" id="KAG7535869.1"/>
    </source>
</evidence>
<dbReference type="PANTHER" id="PTHR48016">
    <property type="entry name" value="MAP KINASE KINASE KINASE SSK2-RELATED-RELATED"/>
    <property type="match status" value="1"/>
</dbReference>
<dbReference type="InterPro" id="IPR017441">
    <property type="entry name" value="Protein_kinase_ATP_BS"/>
</dbReference>
<dbReference type="Pfam" id="PF00069">
    <property type="entry name" value="Pkinase"/>
    <property type="match status" value="1"/>
</dbReference>
<feature type="binding site" evidence="6">
    <location>
        <position position="200"/>
    </location>
    <ligand>
        <name>ATP</name>
        <dbReference type="ChEBI" id="CHEBI:30616"/>
    </ligand>
</feature>
<dbReference type="CDD" id="cd06629">
    <property type="entry name" value="STKc_Bck1_like"/>
    <property type="match status" value="1"/>
</dbReference>
<dbReference type="InterPro" id="IPR000719">
    <property type="entry name" value="Prot_kinase_dom"/>
</dbReference>
<dbReference type="FunFam" id="3.30.200.20:FF:000387">
    <property type="entry name" value="Serine/threonine-protein kinase STE11"/>
    <property type="match status" value="1"/>
</dbReference>
<dbReference type="AlphaFoldDB" id="A0A8K0NN19"/>
<dbReference type="FunFam" id="1.10.510.10:FF:000182">
    <property type="entry name" value="MAP kinase kinase kinase mkh1"/>
    <property type="match status" value="1"/>
</dbReference>
<dbReference type="GO" id="GO:0004709">
    <property type="term" value="F:MAP kinase kinase kinase activity"/>
    <property type="evidence" value="ECO:0007669"/>
    <property type="project" value="UniProtKB-ARBA"/>
</dbReference>
<dbReference type="Proteomes" id="UP000812966">
    <property type="component" value="Unassembled WGS sequence"/>
</dbReference>
<dbReference type="SMART" id="SM00220">
    <property type="entry name" value="S_TKc"/>
    <property type="match status" value="1"/>
</dbReference>
<dbReference type="InterPro" id="IPR011009">
    <property type="entry name" value="Kinase-like_dom_sf"/>
</dbReference>
<keyword evidence="2" id="KW-0808">Transferase</keyword>
<keyword evidence="3 6" id="KW-0547">Nucleotide-binding</keyword>
<keyword evidence="11" id="KW-1185">Reference proteome</keyword>
<dbReference type="InterPro" id="IPR050538">
    <property type="entry name" value="MAP_kinase_kinase_kinase"/>
</dbReference>
<proteinExistence type="inferred from homology"/>
<dbReference type="EMBL" id="JABELV010000068">
    <property type="protein sequence ID" value="KAG7535869.1"/>
    <property type="molecule type" value="Genomic_DNA"/>
</dbReference>
<dbReference type="PANTHER" id="PTHR48016:SF48">
    <property type="entry name" value="SERINE_THREONINE-PROTEIN KINASE BCK1_SLK1_SSP31"/>
    <property type="match status" value="1"/>
</dbReference>
<comment type="caution">
    <text evidence="10">The sequence shown here is derived from an EMBL/GenBank/DDBJ whole genome shotgun (WGS) entry which is preliminary data.</text>
</comment>
<gene>
    <name evidence="10" type="ORF">FFLO_03615</name>
</gene>
<dbReference type="Gene3D" id="1.10.510.10">
    <property type="entry name" value="Transferase(Phosphotransferase) domain 1"/>
    <property type="match status" value="1"/>
</dbReference>
<dbReference type="InterPro" id="IPR008271">
    <property type="entry name" value="Ser/Thr_kinase_AS"/>
</dbReference>
<evidence type="ECO:0000313" key="11">
    <source>
        <dbReference type="Proteomes" id="UP000812966"/>
    </source>
</evidence>